<evidence type="ECO:0000313" key="5">
    <source>
        <dbReference type="Proteomes" id="UP000886469"/>
    </source>
</evidence>
<proteinExistence type="predicted"/>
<dbReference type="Pfam" id="PF01734">
    <property type="entry name" value="Patatin"/>
    <property type="match status" value="1"/>
</dbReference>
<organism evidence="4 5">
    <name type="scientific">Candidatus Accumulibacter contiguus</name>
    <dbReference type="NCBI Taxonomy" id="2954381"/>
    <lineage>
        <taxon>Bacteria</taxon>
        <taxon>Pseudomonadati</taxon>
        <taxon>Pseudomonadota</taxon>
        <taxon>Betaproteobacteria</taxon>
        <taxon>Candidatus Accumulibacter</taxon>
    </lineage>
</organism>
<keyword evidence="1" id="KW-0443">Lipid metabolism</keyword>
<feature type="short sequence motif" description="GXSXG" evidence="2">
    <location>
        <begin position="92"/>
        <end position="96"/>
    </location>
</feature>
<comment type="caution">
    <text evidence="2">Lacks conserved residue(s) required for the propagation of feature annotation.</text>
</comment>
<evidence type="ECO:0000256" key="1">
    <source>
        <dbReference type="ARBA" id="ARBA00023098"/>
    </source>
</evidence>
<comment type="caution">
    <text evidence="4">The sequence shown here is derived from an EMBL/GenBank/DDBJ whole genome shotgun (WGS) entry which is preliminary data.</text>
</comment>
<dbReference type="Gene3D" id="3.40.1090.10">
    <property type="entry name" value="Cytosolic phospholipase A2 catalytic domain"/>
    <property type="match status" value="2"/>
</dbReference>
<protein>
    <submittedName>
        <fullName evidence="4">Patatin-like phospholipase family protein</fullName>
    </submittedName>
</protein>
<reference evidence="4" key="1">
    <citation type="submission" date="2019-03" db="EMBL/GenBank/DDBJ databases">
        <title>Metabolic reconstructions from genomes of highly enriched 'Candidatus Accumulibacter' and 'Candidatus Competibacter' bioreactor populations.</title>
        <authorList>
            <person name="Annavajhala M.K."/>
            <person name="Welles L."/>
            <person name="Abbas B."/>
            <person name="Sorokin D."/>
            <person name="Park H."/>
            <person name="Van Loosdrecht M."/>
            <person name="Chandran K."/>
        </authorList>
    </citation>
    <scope>NUCLEOTIDE SEQUENCE</scope>
    <source>
        <strain evidence="4">SBR_L</strain>
    </source>
</reference>
<dbReference type="InterPro" id="IPR002641">
    <property type="entry name" value="PNPLA_dom"/>
</dbReference>
<evidence type="ECO:0000259" key="3">
    <source>
        <dbReference type="PROSITE" id="PS51635"/>
    </source>
</evidence>
<dbReference type="PROSITE" id="PS51635">
    <property type="entry name" value="PNPLA"/>
    <property type="match status" value="1"/>
</dbReference>
<dbReference type="InterPro" id="IPR016035">
    <property type="entry name" value="Acyl_Trfase/lysoPLipase"/>
</dbReference>
<gene>
    <name evidence="4" type="ORF">E4Q08_04150</name>
</gene>
<evidence type="ECO:0000313" key="4">
    <source>
        <dbReference type="EMBL" id="NMQ04508.1"/>
    </source>
</evidence>
<dbReference type="SUPFAM" id="SSF52151">
    <property type="entry name" value="FabD/lysophospholipase-like"/>
    <property type="match status" value="1"/>
</dbReference>
<accession>A0ABX1T4D8</accession>
<dbReference type="EMBL" id="SPMX01000009">
    <property type="protein sequence ID" value="NMQ04508.1"/>
    <property type="molecule type" value="Genomic_DNA"/>
</dbReference>
<keyword evidence="5" id="KW-1185">Reference proteome</keyword>
<dbReference type="Proteomes" id="UP000886469">
    <property type="component" value="Unassembled WGS sequence"/>
</dbReference>
<evidence type="ECO:0000256" key="2">
    <source>
        <dbReference type="PROSITE-ProRule" id="PRU01161"/>
    </source>
</evidence>
<sequence>MALLITFGLAGCATRPVNPRIEHFDPATMYTFQRPSENQEDRRHFVLLAFSGGGMRAAAFSYGVLETLRDIEITTPSGRKVRALDEVEVITGVSGGSFTALAYGLYGDKLFDDYERRFLRRDVQGQLIARVLNPFNWGALVSTGWGRSELAADLYDEVLFNGATYADLKRDGPQIVVSATDLSEGTRIDFNKPTFDMLCTDLGGFRLARAAAASSAVPVVLSAITIDNHGGTCDYRPPAWTRLLLDNPDPPRPAVRSIKHLNELRAYSDQSRRPYLHLVDGGISDNIGSRGVLDVLSTFASLHALGMPTPFDRLREVFVFVVNSLATPPNDWSLHENPPGMVELLIQTAGAPIDRYSYDTVETLKDMQAGWQVLRVVRTDMKPIAEGNPKLDFILRAPDINIHVIDVSFAVLKDSAERDYLHRLPTSLVLRSEAVDRLRAAARTAILESPAIRELMKQDIARMVGSGPTSAGAAQMEVAPARVPVD</sequence>
<feature type="domain" description="PNPLA" evidence="3">
    <location>
        <begin position="48"/>
        <end position="255"/>
    </location>
</feature>
<name>A0ABX1T4D8_9PROT</name>
<dbReference type="RefSeq" id="WP_169069452.1">
    <property type="nucleotide sequence ID" value="NZ_JAZKUC010000001.1"/>
</dbReference>